<gene>
    <name evidence="1" type="ORF">LCGC14_1342560</name>
</gene>
<protein>
    <submittedName>
        <fullName evidence="1">Uncharacterized protein</fullName>
    </submittedName>
</protein>
<name>A0A0F9KD58_9ZZZZ</name>
<dbReference type="AlphaFoldDB" id="A0A0F9KD58"/>
<reference evidence="1" key="1">
    <citation type="journal article" date="2015" name="Nature">
        <title>Complex archaea that bridge the gap between prokaryotes and eukaryotes.</title>
        <authorList>
            <person name="Spang A."/>
            <person name="Saw J.H."/>
            <person name="Jorgensen S.L."/>
            <person name="Zaremba-Niedzwiedzka K."/>
            <person name="Martijn J."/>
            <person name="Lind A.E."/>
            <person name="van Eijk R."/>
            <person name="Schleper C."/>
            <person name="Guy L."/>
            <person name="Ettema T.J."/>
        </authorList>
    </citation>
    <scope>NUCLEOTIDE SEQUENCE</scope>
</reference>
<sequence>VCVDTKEGIKEGIKALWAIAYMAAYLQSQFPIWVRSETTRRNMPVDTDRWRIAVPYEMDLNFRNPLPYFEPPPDLTVELIEHRVGIEGVSEIFDGKYSVGLGFGYHPPTDFGVVLWWTEKWVKVDAKELFDWLNTTNN</sequence>
<evidence type="ECO:0000313" key="1">
    <source>
        <dbReference type="EMBL" id="KKM80184.1"/>
    </source>
</evidence>
<accession>A0A0F9KD58</accession>
<dbReference type="EMBL" id="LAZR01008222">
    <property type="protein sequence ID" value="KKM80184.1"/>
    <property type="molecule type" value="Genomic_DNA"/>
</dbReference>
<comment type="caution">
    <text evidence="1">The sequence shown here is derived from an EMBL/GenBank/DDBJ whole genome shotgun (WGS) entry which is preliminary data.</text>
</comment>
<feature type="non-terminal residue" evidence="1">
    <location>
        <position position="1"/>
    </location>
</feature>
<organism evidence="1">
    <name type="scientific">marine sediment metagenome</name>
    <dbReference type="NCBI Taxonomy" id="412755"/>
    <lineage>
        <taxon>unclassified sequences</taxon>
        <taxon>metagenomes</taxon>
        <taxon>ecological metagenomes</taxon>
    </lineage>
</organism>
<proteinExistence type="predicted"/>